<gene>
    <name evidence="1" type="ORF">KQI42_13600</name>
</gene>
<dbReference type="Proteomes" id="UP000749471">
    <property type="component" value="Unassembled WGS sequence"/>
</dbReference>
<evidence type="ECO:0000313" key="1">
    <source>
        <dbReference type="EMBL" id="MBU5439057.1"/>
    </source>
</evidence>
<sequence length="210" mass="24274">MKIPKMIFIGVIENKRDRITFNLIKEILNRSSYKKYHQNKKGNMVVFNKDNNHIALIDIKPSLINDVVELGIEFNILVHTFLNEEDYKNKYLKELCKDVEYIMLNCDEEQWISLLDEKSKGIVITYGFSNKATINPSSYNIHEYIEMNLCLQRDIVPIEGDIIEPFEFPVILSSKDKTDIYPGLAAISCSLVLGNNISENNSPYFLDGKK</sequence>
<dbReference type="EMBL" id="JAHLPM010000011">
    <property type="protein sequence ID" value="MBU5439057.1"/>
    <property type="molecule type" value="Genomic_DNA"/>
</dbReference>
<accession>A0ABS6E831</accession>
<name>A0ABS6E831_9FIRM</name>
<dbReference type="RefSeq" id="WP_216520700.1">
    <property type="nucleotide sequence ID" value="NZ_JAHLPM010000011.1"/>
</dbReference>
<keyword evidence="2" id="KW-1185">Reference proteome</keyword>
<protein>
    <submittedName>
        <fullName evidence="1">Uncharacterized protein</fullName>
    </submittedName>
</protein>
<comment type="caution">
    <text evidence="1">The sequence shown here is derived from an EMBL/GenBank/DDBJ whole genome shotgun (WGS) entry which is preliminary data.</text>
</comment>
<evidence type="ECO:0000313" key="2">
    <source>
        <dbReference type="Proteomes" id="UP000749471"/>
    </source>
</evidence>
<proteinExistence type="predicted"/>
<organism evidence="1 2">
    <name type="scientific">Tissierella simiarum</name>
    <dbReference type="NCBI Taxonomy" id="2841534"/>
    <lineage>
        <taxon>Bacteria</taxon>
        <taxon>Bacillati</taxon>
        <taxon>Bacillota</taxon>
        <taxon>Tissierellia</taxon>
        <taxon>Tissierellales</taxon>
        <taxon>Tissierellaceae</taxon>
        <taxon>Tissierella</taxon>
    </lineage>
</organism>
<reference evidence="1 2" key="1">
    <citation type="submission" date="2021-06" db="EMBL/GenBank/DDBJ databases">
        <authorList>
            <person name="Sun Q."/>
            <person name="Li D."/>
        </authorList>
    </citation>
    <scope>NUCLEOTIDE SEQUENCE [LARGE SCALE GENOMIC DNA]</scope>
    <source>
        <strain evidence="1 2">MSJ-40</strain>
    </source>
</reference>